<sequence>MWWCKAISVILPVLIAVAFITLAERKLLGIIQRRRGPNIVGSGGLLQAFADGLKLFSEEIFLPSQINLGLYFFVAVFALGVAFLPWGVIPYGNLFMDLHLGILYLFFVSSISVYAVLMSGWVSNSKYAFDGAVRGTAQMVSYEVSIGLLFLSVCLCCRSLSLSEIVKVQEGVWLVFPLFPIMVMFFVSALAETNRVPFDLTEGESELVSGFNVEYRSFLFAMFFLAEYIHILLMSVLGGVLFLGGSFLFVKGGLLVFWFIWVRGTLPRVRYDQLMELLWKSYLPLSLGGLGLVSGILIGVQ</sequence>
<dbReference type="PANTHER" id="PTHR11432">
    <property type="entry name" value="NADH DEHYDROGENASE SUBUNIT 1"/>
    <property type="match status" value="1"/>
</dbReference>
<keyword evidence="8" id="KW-0830">Ubiquinone</keyword>
<evidence type="ECO:0000256" key="9">
    <source>
        <dbReference type="SAM" id="Phobius"/>
    </source>
</evidence>
<dbReference type="PROSITE" id="PS00667">
    <property type="entry name" value="COMPLEX1_ND1_1"/>
    <property type="match status" value="1"/>
</dbReference>
<proteinExistence type="inferred from homology"/>
<feature type="transmembrane region" description="Helical" evidence="9">
    <location>
        <begin position="142"/>
        <end position="160"/>
    </location>
</feature>
<comment type="subcellular location">
    <subcellularLocation>
        <location evidence="1">Membrane</location>
        <topology evidence="1">Multi-pass membrane protein</topology>
    </subcellularLocation>
    <subcellularLocation>
        <location evidence="7">Mitochondrion inner membrane</location>
        <topology evidence="7">Multi-pass membrane protein</topology>
    </subcellularLocation>
</comment>
<dbReference type="EMBL" id="LC133169">
    <property type="protein sequence ID" value="BAV58176.1"/>
    <property type="molecule type" value="Genomic_DNA"/>
</dbReference>
<feature type="transmembrane region" description="Helical" evidence="9">
    <location>
        <begin position="281"/>
        <end position="300"/>
    </location>
</feature>
<dbReference type="GO" id="GO:0003954">
    <property type="term" value="F:NADH dehydrogenase activity"/>
    <property type="evidence" value="ECO:0007669"/>
    <property type="project" value="TreeGrafter"/>
</dbReference>
<evidence type="ECO:0000256" key="5">
    <source>
        <dbReference type="ARBA" id="ARBA00022989"/>
    </source>
</evidence>
<keyword evidence="5 9" id="KW-1133">Transmembrane helix</keyword>
<evidence type="ECO:0000256" key="1">
    <source>
        <dbReference type="ARBA" id="ARBA00004141"/>
    </source>
</evidence>
<keyword evidence="4 7" id="KW-0812">Transmembrane</keyword>
<evidence type="ECO:0000256" key="4">
    <source>
        <dbReference type="ARBA" id="ARBA00022692"/>
    </source>
</evidence>
<dbReference type="RefSeq" id="YP_009298764.1">
    <property type="nucleotide sequence ID" value="NC_031192.1"/>
</dbReference>
<keyword evidence="8 10" id="KW-0496">Mitochondrion</keyword>
<protein>
    <recommendedName>
        <fullName evidence="3 8">NADH-ubiquinone oxidoreductase chain 1</fullName>
        <ecNumber evidence="8">7.1.1.2</ecNumber>
    </recommendedName>
</protein>
<dbReference type="InterPro" id="IPR001694">
    <property type="entry name" value="NADH_UbQ_OxRdtase_su1/FPO"/>
</dbReference>
<evidence type="ECO:0000256" key="8">
    <source>
        <dbReference type="RuleBase" id="RU000473"/>
    </source>
</evidence>
<organism evidence="10">
    <name type="scientific">Cacospongia mycofijiensis</name>
    <dbReference type="NCBI Taxonomy" id="1162744"/>
    <lineage>
        <taxon>Eukaryota</taxon>
        <taxon>Metazoa</taxon>
        <taxon>Porifera</taxon>
        <taxon>Demospongiae</taxon>
        <taxon>Keratosa</taxon>
        <taxon>Dictyoceratida</taxon>
        <taxon>Thorectidae</taxon>
        <taxon>Thorectinae</taxon>
        <taxon>Cacospongia</taxon>
    </lineage>
</organism>
<dbReference type="EC" id="7.1.1.2" evidence="8"/>
<comment type="similarity">
    <text evidence="2 7">Belongs to the complex I subunit 1 family.</text>
</comment>
<dbReference type="GO" id="GO:0009060">
    <property type="term" value="P:aerobic respiration"/>
    <property type="evidence" value="ECO:0007669"/>
    <property type="project" value="TreeGrafter"/>
</dbReference>
<gene>
    <name evidence="10" type="primary">ND1</name>
</gene>
<feature type="transmembrane region" description="Helical" evidence="9">
    <location>
        <begin position="215"/>
        <end position="233"/>
    </location>
</feature>
<feature type="transmembrane region" description="Helical" evidence="9">
    <location>
        <begin position="101"/>
        <end position="122"/>
    </location>
</feature>
<keyword evidence="7" id="KW-0520">NAD</keyword>
<dbReference type="AlphaFoldDB" id="A0A1C9ZP81"/>
<keyword evidence="6 9" id="KW-0472">Membrane</keyword>
<feature type="transmembrane region" description="Helical" evidence="9">
    <location>
        <begin position="172"/>
        <end position="191"/>
    </location>
</feature>
<evidence type="ECO:0000256" key="2">
    <source>
        <dbReference type="ARBA" id="ARBA00010535"/>
    </source>
</evidence>
<dbReference type="Pfam" id="PF00146">
    <property type="entry name" value="NADHdh"/>
    <property type="match status" value="1"/>
</dbReference>
<feature type="transmembrane region" description="Helical" evidence="9">
    <location>
        <begin position="240"/>
        <end position="261"/>
    </location>
</feature>
<name>A0A1C9ZP81_9METZ</name>
<dbReference type="GO" id="GO:0008137">
    <property type="term" value="F:NADH dehydrogenase (ubiquinone) activity"/>
    <property type="evidence" value="ECO:0007669"/>
    <property type="project" value="UniProtKB-EC"/>
</dbReference>
<evidence type="ECO:0000313" key="10">
    <source>
        <dbReference type="EMBL" id="BAV58176.1"/>
    </source>
</evidence>
<feature type="transmembrane region" description="Helical" evidence="9">
    <location>
        <begin position="6"/>
        <end position="24"/>
    </location>
</feature>
<dbReference type="GeneID" id="29061250"/>
<evidence type="ECO:0000256" key="3">
    <source>
        <dbReference type="ARBA" id="ARBA00021009"/>
    </source>
</evidence>
<dbReference type="HAMAP" id="MF_01350">
    <property type="entry name" value="NDH1_NuoH"/>
    <property type="match status" value="1"/>
</dbReference>
<dbReference type="GO" id="GO:0005743">
    <property type="term" value="C:mitochondrial inner membrane"/>
    <property type="evidence" value="ECO:0007669"/>
    <property type="project" value="UniProtKB-SubCell"/>
</dbReference>
<evidence type="ECO:0000256" key="6">
    <source>
        <dbReference type="ARBA" id="ARBA00023136"/>
    </source>
</evidence>
<dbReference type="PROSITE" id="PS00668">
    <property type="entry name" value="COMPLEX1_ND1_2"/>
    <property type="match status" value="1"/>
</dbReference>
<evidence type="ECO:0000256" key="7">
    <source>
        <dbReference type="RuleBase" id="RU000471"/>
    </source>
</evidence>
<feature type="transmembrane region" description="Helical" evidence="9">
    <location>
        <begin position="68"/>
        <end position="89"/>
    </location>
</feature>
<reference evidence="10" key="1">
    <citation type="submission" date="2016-03" db="EMBL/GenBank/DDBJ databases">
        <title>Complete mitochondrial genome of Cacospongia mycofijiensis (Dictyoceratida: Demospongiae).</title>
        <authorList>
            <person name="Aoyama H."/>
            <person name="Saitoh S."/>
            <person name="Paku S."/>
            <person name="Shinzato N."/>
        </authorList>
    </citation>
    <scope>NUCLEOTIDE SEQUENCE</scope>
    <source>
        <strain evidence="10">IE_140609_001</strain>
    </source>
</reference>
<accession>A0A1C9ZP81</accession>
<dbReference type="PANTHER" id="PTHR11432:SF3">
    <property type="entry name" value="NADH-UBIQUINONE OXIDOREDUCTASE CHAIN 1"/>
    <property type="match status" value="1"/>
</dbReference>
<comment type="catalytic activity">
    <reaction evidence="8">
        <text>a ubiquinone + NADH + 5 H(+)(in) = a ubiquinol + NAD(+) + 4 H(+)(out)</text>
        <dbReference type="Rhea" id="RHEA:29091"/>
        <dbReference type="Rhea" id="RHEA-COMP:9565"/>
        <dbReference type="Rhea" id="RHEA-COMP:9566"/>
        <dbReference type="ChEBI" id="CHEBI:15378"/>
        <dbReference type="ChEBI" id="CHEBI:16389"/>
        <dbReference type="ChEBI" id="CHEBI:17976"/>
        <dbReference type="ChEBI" id="CHEBI:57540"/>
        <dbReference type="ChEBI" id="CHEBI:57945"/>
        <dbReference type="EC" id="7.1.1.2"/>
    </reaction>
</comment>
<dbReference type="InterPro" id="IPR018086">
    <property type="entry name" value="NADH_UbQ_OxRdtase_su1_CS"/>
</dbReference>
<geneLocation type="mitochondrion" evidence="10"/>